<organism evidence="1">
    <name type="scientific">Lygus hesperus</name>
    <name type="common">Western plant bug</name>
    <dbReference type="NCBI Taxonomy" id="30085"/>
    <lineage>
        <taxon>Eukaryota</taxon>
        <taxon>Metazoa</taxon>
        <taxon>Ecdysozoa</taxon>
        <taxon>Arthropoda</taxon>
        <taxon>Hexapoda</taxon>
        <taxon>Insecta</taxon>
        <taxon>Pterygota</taxon>
        <taxon>Neoptera</taxon>
        <taxon>Paraneoptera</taxon>
        <taxon>Hemiptera</taxon>
        <taxon>Heteroptera</taxon>
        <taxon>Panheteroptera</taxon>
        <taxon>Cimicomorpha</taxon>
        <taxon>Miridae</taxon>
        <taxon>Mirini</taxon>
        <taxon>Lygus</taxon>
    </lineage>
</organism>
<gene>
    <name evidence="1" type="primary">TRAM2</name>
    <name evidence="1" type="ORF">CM83_71444</name>
</gene>
<reference evidence="1" key="2">
    <citation type="submission" date="2014-07" db="EMBL/GenBank/DDBJ databases">
        <authorList>
            <person name="Hull J."/>
        </authorList>
    </citation>
    <scope>NUCLEOTIDE SEQUENCE</scope>
</reference>
<protein>
    <submittedName>
        <fullName evidence="1">Translocating chain-associated membrane protein 2</fullName>
    </submittedName>
</protein>
<sequence length="129" mass="14468">MMLQSHAIISSGTWMLISNLFRHISLHVGNDFYTARRQSSETLQQWAARVRDLAGKCSFGTELTIVMRDIFAVGLGPGQLRDRVFEEDASKTTVTMSALCEIALTKDFTTKFKQQAGQPIKKDPERTDA</sequence>
<name>A0A0A9WJL7_LYGHE</name>
<accession>A0A0A9WJL7</accession>
<reference evidence="1" key="1">
    <citation type="journal article" date="2014" name="PLoS ONE">
        <title>Transcriptome-Based Identification of ABC Transporters in the Western Tarnished Plant Bug Lygus hesperus.</title>
        <authorList>
            <person name="Hull J.J."/>
            <person name="Chaney K."/>
            <person name="Geib S.M."/>
            <person name="Fabrick J.A."/>
            <person name="Brent C.S."/>
            <person name="Walsh D."/>
            <person name="Lavine L.C."/>
        </authorList>
    </citation>
    <scope>NUCLEOTIDE SEQUENCE</scope>
</reference>
<feature type="non-terminal residue" evidence="1">
    <location>
        <position position="129"/>
    </location>
</feature>
<evidence type="ECO:0000313" key="1">
    <source>
        <dbReference type="EMBL" id="JAG06698.1"/>
    </source>
</evidence>
<dbReference type="EMBL" id="GBHO01036906">
    <property type="protein sequence ID" value="JAG06698.1"/>
    <property type="molecule type" value="Transcribed_RNA"/>
</dbReference>
<proteinExistence type="predicted"/>
<dbReference type="AlphaFoldDB" id="A0A0A9WJL7"/>